<dbReference type="Pfam" id="PF04203">
    <property type="entry name" value="Sortase"/>
    <property type="match status" value="1"/>
</dbReference>
<dbReference type="CDD" id="cd05829">
    <property type="entry name" value="Sortase_F"/>
    <property type="match status" value="1"/>
</dbReference>
<dbReference type="Proteomes" id="UP000019489">
    <property type="component" value="Unassembled WGS sequence"/>
</dbReference>
<accession>W9GEI0</accession>
<proteinExistence type="predicted"/>
<gene>
    <name evidence="3" type="ORF">N865_09250</name>
</gene>
<dbReference type="InterPro" id="IPR042001">
    <property type="entry name" value="Sortase_F"/>
</dbReference>
<evidence type="ECO:0000256" key="1">
    <source>
        <dbReference type="ARBA" id="ARBA00022801"/>
    </source>
</evidence>
<dbReference type="SUPFAM" id="SSF63817">
    <property type="entry name" value="Sortase"/>
    <property type="match status" value="1"/>
</dbReference>
<dbReference type="InterPro" id="IPR005754">
    <property type="entry name" value="Sortase"/>
</dbReference>
<organism evidence="3 4">
    <name type="scientific">Intrasporangium oryzae NRRL B-24470</name>
    <dbReference type="NCBI Taxonomy" id="1386089"/>
    <lineage>
        <taxon>Bacteria</taxon>
        <taxon>Bacillati</taxon>
        <taxon>Actinomycetota</taxon>
        <taxon>Actinomycetes</taxon>
        <taxon>Micrococcales</taxon>
        <taxon>Intrasporangiaceae</taxon>
        <taxon>Intrasporangium</taxon>
    </lineage>
</organism>
<sequence length="167" mass="17563">MTSAHDATLGSGTGPAGGVANAPSRFEIRRLGIAMRVLPVGVAKDGQMALPRTPAEMGWYEYGPRPGDSSGATVMAGHLDMPGYGTGPLGRLDELRKGDVITVRSGTTVSRYRVDEVLALKKATLDLASLFSRDGPARLHVVTCGGRFDPVARKYDENIVVVATPVA</sequence>
<evidence type="ECO:0000256" key="2">
    <source>
        <dbReference type="SAM" id="MobiDB-lite"/>
    </source>
</evidence>
<name>W9GEI0_9MICO</name>
<dbReference type="InterPro" id="IPR023365">
    <property type="entry name" value="Sortase_dom-sf"/>
</dbReference>
<dbReference type="STRING" id="1386089.N865_09250"/>
<evidence type="ECO:0000313" key="3">
    <source>
        <dbReference type="EMBL" id="EWT03622.1"/>
    </source>
</evidence>
<evidence type="ECO:0000313" key="4">
    <source>
        <dbReference type="Proteomes" id="UP000019489"/>
    </source>
</evidence>
<dbReference type="Gene3D" id="2.40.260.10">
    <property type="entry name" value="Sortase"/>
    <property type="match status" value="1"/>
</dbReference>
<reference evidence="3 4" key="1">
    <citation type="submission" date="2013-08" db="EMBL/GenBank/DDBJ databases">
        <title>Intrasporangium oryzae NRRL B-24470.</title>
        <authorList>
            <person name="Liu H."/>
            <person name="Wang G."/>
        </authorList>
    </citation>
    <scope>NUCLEOTIDE SEQUENCE [LARGE SCALE GENOMIC DNA]</scope>
    <source>
        <strain evidence="3 4">NRRL B-24470</strain>
    </source>
</reference>
<protein>
    <submittedName>
        <fullName evidence="3">Peptidase C60</fullName>
    </submittedName>
</protein>
<dbReference type="EMBL" id="AWSA01000001">
    <property type="protein sequence ID" value="EWT03622.1"/>
    <property type="molecule type" value="Genomic_DNA"/>
</dbReference>
<keyword evidence="1" id="KW-0378">Hydrolase</keyword>
<feature type="region of interest" description="Disordered" evidence="2">
    <location>
        <begin position="1"/>
        <end position="21"/>
    </location>
</feature>
<dbReference type="eggNOG" id="COG3764">
    <property type="taxonomic scope" value="Bacteria"/>
</dbReference>
<comment type="caution">
    <text evidence="3">The sequence shown here is derived from an EMBL/GenBank/DDBJ whole genome shotgun (WGS) entry which is preliminary data.</text>
</comment>
<dbReference type="AlphaFoldDB" id="W9GEI0"/>
<dbReference type="GO" id="GO:0016787">
    <property type="term" value="F:hydrolase activity"/>
    <property type="evidence" value="ECO:0007669"/>
    <property type="project" value="UniProtKB-KW"/>
</dbReference>
<keyword evidence="4" id="KW-1185">Reference proteome</keyword>